<comment type="subcellular location">
    <subcellularLocation>
        <location evidence="1">Cell membrane</location>
        <topology evidence="1">Multi-pass membrane protein</topology>
    </subcellularLocation>
</comment>
<accession>A0ABN7ZIT1</accession>
<evidence type="ECO:0000256" key="2">
    <source>
        <dbReference type="ARBA" id="ARBA00007783"/>
    </source>
</evidence>
<feature type="transmembrane region" description="Helical" evidence="8">
    <location>
        <begin position="20"/>
        <end position="42"/>
    </location>
</feature>
<keyword evidence="5 8" id="KW-0812">Transmembrane</keyword>
<evidence type="ECO:0000256" key="3">
    <source>
        <dbReference type="ARBA" id="ARBA00022448"/>
    </source>
</evidence>
<keyword evidence="3" id="KW-0813">Transport</keyword>
<dbReference type="Pfam" id="PF12698">
    <property type="entry name" value="ABC2_membrane_3"/>
    <property type="match status" value="1"/>
</dbReference>
<keyword evidence="4" id="KW-1003">Cell membrane</keyword>
<evidence type="ECO:0000313" key="10">
    <source>
        <dbReference type="EMBL" id="CAG9183957.1"/>
    </source>
</evidence>
<feature type="transmembrane region" description="Helical" evidence="8">
    <location>
        <begin position="180"/>
        <end position="203"/>
    </location>
</feature>
<feature type="transmembrane region" description="Helical" evidence="8">
    <location>
        <begin position="345"/>
        <end position="366"/>
    </location>
</feature>
<evidence type="ECO:0000256" key="7">
    <source>
        <dbReference type="ARBA" id="ARBA00023136"/>
    </source>
</evidence>
<dbReference type="InterPro" id="IPR013525">
    <property type="entry name" value="ABC2_TM"/>
</dbReference>
<evidence type="ECO:0000256" key="8">
    <source>
        <dbReference type="SAM" id="Phobius"/>
    </source>
</evidence>
<keyword evidence="6 8" id="KW-1133">Transmembrane helix</keyword>
<dbReference type="InterPro" id="IPR047817">
    <property type="entry name" value="ABC2_TM_bact-type"/>
</dbReference>
<dbReference type="RefSeq" id="WP_224008042.1">
    <property type="nucleotide sequence ID" value="NZ_CAJZAF010000036.1"/>
</dbReference>
<evidence type="ECO:0000256" key="4">
    <source>
        <dbReference type="ARBA" id="ARBA00022475"/>
    </source>
</evidence>
<evidence type="ECO:0000313" key="11">
    <source>
        <dbReference type="Proteomes" id="UP000701702"/>
    </source>
</evidence>
<dbReference type="PROSITE" id="PS51012">
    <property type="entry name" value="ABC_TM2"/>
    <property type="match status" value="1"/>
</dbReference>
<dbReference type="PANTHER" id="PTHR30294">
    <property type="entry name" value="MEMBRANE COMPONENT OF ABC TRANSPORTER YHHJ-RELATED"/>
    <property type="match status" value="1"/>
</dbReference>
<dbReference type="Proteomes" id="UP000701702">
    <property type="component" value="Unassembled WGS sequence"/>
</dbReference>
<keyword evidence="11" id="KW-1185">Reference proteome</keyword>
<gene>
    <name evidence="10" type="primary">ybhR_2</name>
    <name evidence="10" type="ORF">LMG23994_05273</name>
</gene>
<evidence type="ECO:0000256" key="1">
    <source>
        <dbReference type="ARBA" id="ARBA00004651"/>
    </source>
</evidence>
<protein>
    <submittedName>
        <fullName evidence="10">Multidrug ABC transporter permease YbhR</fullName>
    </submittedName>
</protein>
<feature type="transmembrane region" description="Helical" evidence="8">
    <location>
        <begin position="289"/>
        <end position="310"/>
    </location>
</feature>
<evidence type="ECO:0000256" key="6">
    <source>
        <dbReference type="ARBA" id="ARBA00022989"/>
    </source>
</evidence>
<dbReference type="EMBL" id="CAJZAF010000036">
    <property type="protein sequence ID" value="CAG9183957.1"/>
    <property type="molecule type" value="Genomic_DNA"/>
</dbReference>
<comment type="similarity">
    <text evidence="2">Belongs to the ABC-2 integral membrane protein family.</text>
</comment>
<keyword evidence="7 8" id="KW-0472">Membrane</keyword>
<organism evidence="10 11">
    <name type="scientific">Cupriavidus pinatubonensis</name>
    <dbReference type="NCBI Taxonomy" id="248026"/>
    <lineage>
        <taxon>Bacteria</taxon>
        <taxon>Pseudomonadati</taxon>
        <taxon>Pseudomonadota</taxon>
        <taxon>Betaproteobacteria</taxon>
        <taxon>Burkholderiales</taxon>
        <taxon>Burkholderiaceae</taxon>
        <taxon>Cupriavidus</taxon>
    </lineage>
</organism>
<reference evidence="10 11" key="1">
    <citation type="submission" date="2021-08" db="EMBL/GenBank/DDBJ databases">
        <authorList>
            <person name="Peeters C."/>
        </authorList>
    </citation>
    <scope>NUCLEOTIDE SEQUENCE [LARGE SCALE GENOMIC DNA]</scope>
    <source>
        <strain evidence="10 11">LMG 23994</strain>
    </source>
</reference>
<dbReference type="InterPro" id="IPR051449">
    <property type="entry name" value="ABC-2_transporter_component"/>
</dbReference>
<evidence type="ECO:0000259" key="9">
    <source>
        <dbReference type="PROSITE" id="PS51012"/>
    </source>
</evidence>
<dbReference type="Gene3D" id="3.40.1710.10">
    <property type="entry name" value="abc type-2 transporter like domain"/>
    <property type="match status" value="1"/>
</dbReference>
<comment type="caution">
    <text evidence="10">The sequence shown here is derived from an EMBL/GenBank/DDBJ whole genome shotgun (WGS) entry which is preliminary data.</text>
</comment>
<proteinExistence type="inferred from homology"/>
<feature type="domain" description="ABC transmembrane type-2" evidence="9">
    <location>
        <begin position="132"/>
        <end position="371"/>
    </location>
</feature>
<feature type="transmembrane region" description="Helical" evidence="8">
    <location>
        <begin position="224"/>
        <end position="246"/>
    </location>
</feature>
<feature type="transmembrane region" description="Helical" evidence="8">
    <location>
        <begin position="258"/>
        <end position="282"/>
    </location>
</feature>
<sequence length="374" mass="40490">MIRLVAAIRKEFLQFLRDWLLVALVVFIYTADLIICTSALSFDVRNLKLAVYDGDRSQLSGKLVERFTASSYFGKLISVARLSELDRLLDASKADLALVIPDGFSRAAEAGRTAEVLVLLAGTNANTANAARGYAATIVGGFSRDMLLRHAAQHGITVNLPSVEPEIRIWYNPQLEFAHFMAVSMIVSAALMVGVITAAAGLVREKESGTIEQLVVTPLRSHEVIIAKAAPPFTIGMFALVPSLWIARAFGVPLAGNLSFFIIASAIALSAFLAIGFFIGTLAKNLQQALLLAFFVLFPLLFLSGTISPIESAPAVIQWLSLFSPVRYYMEIALGILLKGVGIDVLWPQLTALSGTGLVLGAWSVARLRKQFYM</sequence>
<name>A0ABN7ZIT1_9BURK</name>
<dbReference type="PANTHER" id="PTHR30294:SF29">
    <property type="entry name" value="MULTIDRUG ABC TRANSPORTER PERMEASE YBHS-RELATED"/>
    <property type="match status" value="1"/>
</dbReference>
<evidence type="ECO:0000256" key="5">
    <source>
        <dbReference type="ARBA" id="ARBA00022692"/>
    </source>
</evidence>